<evidence type="ECO:0000313" key="2">
    <source>
        <dbReference type="EMBL" id="NYZ22790.1"/>
    </source>
</evidence>
<sequence length="373" mass="42743">MDRSAYRRAYRTAKQREYRDNSSRRLTAESIDRALIEAVSSLARDDDQTFLRVVARAATAFAGLPEAEVRISERLRGMERRVVEPSMLDHFRIDGPAVVSFSGGRSSAYMMRKMLDAFGCSLPDWITVCFANTGLEHAETLDFVRRCEEEWGVNVHWLEYDPDAPHRTRIVDYHSASRNGEPFAALNQKRTYLPNVVSRYCTVELKVRRIMMFAKHTLGLSRWYSVVGLRADEPRRVERQLRRAAERRDEGIPVMPMADAGINKADVARFWAGNSFDLKLPAVEGATLLGNCVGCYLKGKRKLVDIFRQYPQAANWWIEQEKRFPSTVRPGDYCRFSSRWTYSDLLNLSNLTIADEIGNEETELESIDCACTD</sequence>
<keyword evidence="3" id="KW-1185">Reference proteome</keyword>
<evidence type="ECO:0000313" key="3">
    <source>
        <dbReference type="Proteomes" id="UP000584642"/>
    </source>
</evidence>
<dbReference type="InterPro" id="IPR002500">
    <property type="entry name" value="PAPS_reduct_dom"/>
</dbReference>
<dbReference type="Proteomes" id="UP000584642">
    <property type="component" value="Unassembled WGS sequence"/>
</dbReference>
<comment type="caution">
    <text evidence="2">The sequence shown here is derived from an EMBL/GenBank/DDBJ whole genome shotgun (WGS) entry which is preliminary data.</text>
</comment>
<name>A0ABX2TJG7_9PROT</name>
<dbReference type="InterPro" id="IPR014729">
    <property type="entry name" value="Rossmann-like_a/b/a_fold"/>
</dbReference>
<proteinExistence type="predicted"/>
<protein>
    <submittedName>
        <fullName evidence="2">Phosphoadenosine phosphosulfate reductase family protein</fullName>
    </submittedName>
</protein>
<dbReference type="Pfam" id="PF01507">
    <property type="entry name" value="PAPS_reduct"/>
    <property type="match status" value="1"/>
</dbReference>
<reference evidence="2 3" key="1">
    <citation type="submission" date="2020-05" db="EMBL/GenBank/DDBJ databases">
        <title>Azospirillum oleiclasticum sp. nov, a nitrogen-fixing and heavy crude oil-emulsifying bacterium isolated from the crude oil of Yumen Oilfield.</title>
        <authorList>
            <person name="Wu D."/>
            <person name="Cai M."/>
            <person name="Zhang X."/>
        </authorList>
    </citation>
    <scope>NUCLEOTIDE SEQUENCE [LARGE SCALE GENOMIC DNA]</scope>
    <source>
        <strain evidence="2 3">ROY-1-1-2</strain>
    </source>
</reference>
<evidence type="ECO:0000259" key="1">
    <source>
        <dbReference type="Pfam" id="PF01507"/>
    </source>
</evidence>
<organism evidence="2 3">
    <name type="scientific">Azospirillum oleiclasticum</name>
    <dbReference type="NCBI Taxonomy" id="2735135"/>
    <lineage>
        <taxon>Bacteria</taxon>
        <taxon>Pseudomonadati</taxon>
        <taxon>Pseudomonadota</taxon>
        <taxon>Alphaproteobacteria</taxon>
        <taxon>Rhodospirillales</taxon>
        <taxon>Azospirillaceae</taxon>
        <taxon>Azospirillum</taxon>
    </lineage>
</organism>
<dbReference type="RefSeq" id="WP_180284554.1">
    <property type="nucleotide sequence ID" value="NZ_JABFDB010000021.1"/>
</dbReference>
<gene>
    <name evidence="2" type="ORF">HND93_24020</name>
</gene>
<dbReference type="Gene3D" id="3.40.50.620">
    <property type="entry name" value="HUPs"/>
    <property type="match status" value="1"/>
</dbReference>
<dbReference type="EMBL" id="JABFDB010000021">
    <property type="protein sequence ID" value="NYZ22790.1"/>
    <property type="molecule type" value="Genomic_DNA"/>
</dbReference>
<dbReference type="SUPFAM" id="SSF52402">
    <property type="entry name" value="Adenine nucleotide alpha hydrolases-like"/>
    <property type="match status" value="1"/>
</dbReference>
<feature type="domain" description="Phosphoadenosine phosphosulphate reductase" evidence="1">
    <location>
        <begin position="97"/>
        <end position="269"/>
    </location>
</feature>
<accession>A0ABX2TJG7</accession>